<dbReference type="InterPro" id="IPR011856">
    <property type="entry name" value="tRNA_endonuc-like_dom_sf"/>
</dbReference>
<proteinExistence type="predicted"/>
<dbReference type="RefSeq" id="WP_200956816.1">
    <property type="nucleotide sequence ID" value="NZ_LKHP01000017.1"/>
</dbReference>
<dbReference type="Proteomes" id="UP000052015">
    <property type="component" value="Unassembled WGS sequence"/>
</dbReference>
<accession>A0A0R3JZP4</accession>
<name>A0A0R3JZP4_CALMK</name>
<dbReference type="InterPro" id="IPR011335">
    <property type="entry name" value="Restrct_endonuc-II-like"/>
</dbReference>
<dbReference type="GO" id="GO:0003676">
    <property type="term" value="F:nucleic acid binding"/>
    <property type="evidence" value="ECO:0007669"/>
    <property type="project" value="InterPro"/>
</dbReference>
<gene>
    <name evidence="2" type="ORF">ABG79_02166</name>
</gene>
<evidence type="ECO:0000256" key="1">
    <source>
        <dbReference type="SAM" id="MobiDB-lite"/>
    </source>
</evidence>
<dbReference type="Gene3D" id="3.40.1350.10">
    <property type="match status" value="1"/>
</dbReference>
<dbReference type="PATRIC" id="fig|908809.3.peg.2151"/>
<protein>
    <submittedName>
        <fullName evidence="2">Uncharacterized protein</fullName>
    </submittedName>
</protein>
<evidence type="ECO:0000313" key="2">
    <source>
        <dbReference type="EMBL" id="KRQ86034.1"/>
    </source>
</evidence>
<sequence>MKECEVKENCKNFEQGKCWICEDYSLYYPEDKRILCKRQIRQREERKIAKKMKKESEASKRGKRAKRKGYTGEREVVELLNKYKLQAERIPLSGALKSEKYSCDVVCNINGNTKRIEVKRRKSGLNTIYKWLEQDKNSNMLFMRQDNKSWLVCMTLEEFISLIRGDNDV</sequence>
<dbReference type="AlphaFoldDB" id="A0A0R3JZP4"/>
<dbReference type="Pfam" id="PF24608">
    <property type="entry name" value="PDDEXK_15"/>
    <property type="match status" value="1"/>
</dbReference>
<feature type="region of interest" description="Disordered" evidence="1">
    <location>
        <begin position="48"/>
        <end position="69"/>
    </location>
</feature>
<comment type="caution">
    <text evidence="2">The sequence shown here is derived from an EMBL/GenBank/DDBJ whole genome shotgun (WGS) entry which is preliminary data.</text>
</comment>
<evidence type="ECO:0000313" key="3">
    <source>
        <dbReference type="Proteomes" id="UP000052015"/>
    </source>
</evidence>
<dbReference type="STRING" id="908809.ABG79_02166"/>
<dbReference type="EMBL" id="LKHP01000017">
    <property type="protein sequence ID" value="KRQ86034.1"/>
    <property type="molecule type" value="Genomic_DNA"/>
</dbReference>
<dbReference type="InterPro" id="IPR056931">
    <property type="entry name" value="D14-like"/>
</dbReference>
<reference evidence="2 3" key="1">
    <citation type="submission" date="2015-09" db="EMBL/GenBank/DDBJ databases">
        <title>Draft genome sequence of a Caloramator mitchellensis, a moderate thermophile from the Great Artesian Basin of Australia.</title>
        <authorList>
            <person name="Patel B.K."/>
        </authorList>
    </citation>
    <scope>NUCLEOTIDE SEQUENCE [LARGE SCALE GENOMIC DNA]</scope>
    <source>
        <strain evidence="2 3">VF08</strain>
    </source>
</reference>
<keyword evidence="3" id="KW-1185">Reference proteome</keyword>
<dbReference type="SUPFAM" id="SSF52980">
    <property type="entry name" value="Restriction endonuclease-like"/>
    <property type="match status" value="1"/>
</dbReference>
<organism evidence="2 3">
    <name type="scientific">Caloramator mitchellensis</name>
    <dbReference type="NCBI Taxonomy" id="908809"/>
    <lineage>
        <taxon>Bacteria</taxon>
        <taxon>Bacillati</taxon>
        <taxon>Bacillota</taxon>
        <taxon>Clostridia</taxon>
        <taxon>Eubacteriales</taxon>
        <taxon>Clostridiaceae</taxon>
        <taxon>Caloramator</taxon>
    </lineage>
</organism>